<dbReference type="InterPro" id="IPR039537">
    <property type="entry name" value="Retrotran_Ty1/copia-like"/>
</dbReference>
<dbReference type="GO" id="GO:0003676">
    <property type="term" value="F:nucleic acid binding"/>
    <property type="evidence" value="ECO:0007669"/>
    <property type="project" value="InterPro"/>
</dbReference>
<dbReference type="GO" id="GO:0016787">
    <property type="term" value="F:hydrolase activity"/>
    <property type="evidence" value="ECO:0007669"/>
    <property type="project" value="UniProtKB-KW"/>
</dbReference>
<dbReference type="EMBL" id="BKCJ010390438">
    <property type="protein sequence ID" value="GFA23728.1"/>
    <property type="molecule type" value="Genomic_DNA"/>
</dbReference>
<feature type="region of interest" description="Disordered" evidence="3">
    <location>
        <begin position="136"/>
        <end position="202"/>
    </location>
</feature>
<reference evidence="6" key="1">
    <citation type="journal article" date="2019" name="Sci. Rep.">
        <title>Draft genome of Tanacetum cinerariifolium, the natural source of mosquito coil.</title>
        <authorList>
            <person name="Yamashiro T."/>
            <person name="Shiraishi A."/>
            <person name="Satake H."/>
            <person name="Nakayama K."/>
        </authorList>
    </citation>
    <scope>NUCLEOTIDE SEQUENCE</scope>
</reference>
<keyword evidence="2" id="KW-0378">Hydrolase</keyword>
<sequence>MKGINREFSAARTPQQNRIAKRKNMTLTEAARTMLVDSLLPIPFWAEAVNTACYVQNRVLVTKPHNKTPYELLLGRTPSIGFMRPFGYPVTILNTLDPLGKIDGKADQGFLVGYSVSRSGPTWLFDIDTLTKSMNYQPVTAGNQPNPSTDPQNTDDDTTFEAKEPEFEVEKPEFEVHVSPSSSAKTQKHDDKTKREAKGKSHVNAASTPVLAVGQISTNSTNTFSAAGPSNTANPRGYTKLLKIPDGLKLCRRSFFNSRCKRNKARLVAQRHTQEEGTDYEEVFAPVARIEAIRLFLAYASFMGFMVYQMYVKSAFLYGLLKKRWKSASTPIDTEKPLLKDPDGEDVDVHTYSMMFLERTLHVANVSRAGYITTPQMVINSPCLTHIKN</sequence>
<dbReference type="PROSITE" id="PS50994">
    <property type="entry name" value="INTEGRASE"/>
    <property type="match status" value="1"/>
</dbReference>
<feature type="domain" description="Integrase catalytic" evidence="5">
    <location>
        <begin position="1"/>
        <end position="77"/>
    </location>
</feature>
<feature type="compositionally biased region" description="Basic and acidic residues" evidence="3">
    <location>
        <begin position="160"/>
        <end position="176"/>
    </location>
</feature>
<evidence type="ECO:0000256" key="1">
    <source>
        <dbReference type="ARBA" id="ARBA00022723"/>
    </source>
</evidence>
<dbReference type="SUPFAM" id="SSF53098">
    <property type="entry name" value="Ribonuclease H-like"/>
    <property type="match status" value="1"/>
</dbReference>
<keyword evidence="4" id="KW-0812">Transmembrane</keyword>
<protein>
    <submittedName>
        <fullName evidence="6">Ribonuclease H-like domain-containing protein</fullName>
    </submittedName>
</protein>
<evidence type="ECO:0000313" key="6">
    <source>
        <dbReference type="EMBL" id="GFA23728.1"/>
    </source>
</evidence>
<dbReference type="InterPro" id="IPR013103">
    <property type="entry name" value="RVT_2"/>
</dbReference>
<dbReference type="GO" id="GO:0046872">
    <property type="term" value="F:metal ion binding"/>
    <property type="evidence" value="ECO:0007669"/>
    <property type="project" value="UniProtKB-KW"/>
</dbReference>
<proteinExistence type="predicted"/>
<evidence type="ECO:0000259" key="5">
    <source>
        <dbReference type="PROSITE" id="PS50994"/>
    </source>
</evidence>
<evidence type="ECO:0000256" key="3">
    <source>
        <dbReference type="SAM" id="MobiDB-lite"/>
    </source>
</evidence>
<evidence type="ECO:0000256" key="2">
    <source>
        <dbReference type="ARBA" id="ARBA00022801"/>
    </source>
</evidence>
<feature type="compositionally biased region" description="Basic and acidic residues" evidence="3">
    <location>
        <begin position="187"/>
        <end position="199"/>
    </location>
</feature>
<dbReference type="PANTHER" id="PTHR42648">
    <property type="entry name" value="TRANSPOSASE, PUTATIVE-RELATED"/>
    <property type="match status" value="1"/>
</dbReference>
<feature type="compositionally biased region" description="Polar residues" evidence="3">
    <location>
        <begin position="136"/>
        <end position="152"/>
    </location>
</feature>
<accession>A0A699JCR8</accession>
<dbReference type="InterPro" id="IPR012337">
    <property type="entry name" value="RNaseH-like_sf"/>
</dbReference>
<keyword evidence="4" id="KW-0472">Membrane</keyword>
<evidence type="ECO:0000256" key="4">
    <source>
        <dbReference type="SAM" id="Phobius"/>
    </source>
</evidence>
<organism evidence="6">
    <name type="scientific">Tanacetum cinerariifolium</name>
    <name type="common">Dalmatian daisy</name>
    <name type="synonym">Chrysanthemum cinerariifolium</name>
    <dbReference type="NCBI Taxonomy" id="118510"/>
    <lineage>
        <taxon>Eukaryota</taxon>
        <taxon>Viridiplantae</taxon>
        <taxon>Streptophyta</taxon>
        <taxon>Embryophyta</taxon>
        <taxon>Tracheophyta</taxon>
        <taxon>Spermatophyta</taxon>
        <taxon>Magnoliopsida</taxon>
        <taxon>eudicotyledons</taxon>
        <taxon>Gunneridae</taxon>
        <taxon>Pentapetalae</taxon>
        <taxon>asterids</taxon>
        <taxon>campanulids</taxon>
        <taxon>Asterales</taxon>
        <taxon>Asteraceae</taxon>
        <taxon>Asteroideae</taxon>
        <taxon>Anthemideae</taxon>
        <taxon>Anthemidinae</taxon>
        <taxon>Tanacetum</taxon>
    </lineage>
</organism>
<dbReference type="Gene3D" id="3.30.420.10">
    <property type="entry name" value="Ribonuclease H-like superfamily/Ribonuclease H"/>
    <property type="match status" value="1"/>
</dbReference>
<name>A0A699JCR8_TANCI</name>
<dbReference type="GO" id="GO:0015074">
    <property type="term" value="P:DNA integration"/>
    <property type="evidence" value="ECO:0007669"/>
    <property type="project" value="InterPro"/>
</dbReference>
<dbReference type="InterPro" id="IPR036397">
    <property type="entry name" value="RNaseH_sf"/>
</dbReference>
<keyword evidence="1" id="KW-0479">Metal-binding</keyword>
<keyword evidence="4" id="KW-1133">Transmembrane helix</keyword>
<dbReference type="Pfam" id="PF07727">
    <property type="entry name" value="RVT_2"/>
    <property type="match status" value="1"/>
</dbReference>
<feature type="transmembrane region" description="Helical" evidence="4">
    <location>
        <begin position="296"/>
        <end position="321"/>
    </location>
</feature>
<dbReference type="PANTHER" id="PTHR42648:SF32">
    <property type="entry name" value="RIBONUCLEASE H-LIKE DOMAIN, GAG-PRE-INTEGRASE DOMAIN PROTEIN-RELATED"/>
    <property type="match status" value="1"/>
</dbReference>
<comment type="caution">
    <text evidence="6">The sequence shown here is derived from an EMBL/GenBank/DDBJ whole genome shotgun (WGS) entry which is preliminary data.</text>
</comment>
<dbReference type="InterPro" id="IPR001584">
    <property type="entry name" value="Integrase_cat-core"/>
</dbReference>
<dbReference type="AlphaFoldDB" id="A0A699JCR8"/>
<gene>
    <name evidence="6" type="ORF">Tci_595700</name>
</gene>